<keyword evidence="1" id="KW-0175">Coiled coil</keyword>
<keyword evidence="4" id="KW-1185">Reference proteome</keyword>
<feature type="compositionally biased region" description="Basic and acidic residues" evidence="2">
    <location>
        <begin position="346"/>
        <end position="358"/>
    </location>
</feature>
<dbReference type="EMBL" id="VRMA01000030">
    <property type="protein sequence ID" value="TXK58663.1"/>
    <property type="molecule type" value="Genomic_DNA"/>
</dbReference>
<reference evidence="3 4" key="1">
    <citation type="submission" date="2019-08" db="EMBL/GenBank/DDBJ databases">
        <title>Rapid identification of Enteric Bacteria from Whole Genome Sequences (WGS) using Average Nucleotide Identity (ANI).</title>
        <authorList>
            <person name="Lane C."/>
        </authorList>
    </citation>
    <scope>NUCLEOTIDE SEQUENCE [LARGE SCALE GENOMIC DNA]</scope>
    <source>
        <strain evidence="3 4">D4984</strain>
    </source>
</reference>
<accession>A0ABY3L354</accession>
<evidence type="ECO:0000256" key="1">
    <source>
        <dbReference type="SAM" id="Coils"/>
    </source>
</evidence>
<feature type="compositionally biased region" description="Low complexity" evidence="2">
    <location>
        <begin position="382"/>
        <end position="398"/>
    </location>
</feature>
<evidence type="ECO:0000313" key="4">
    <source>
        <dbReference type="Proteomes" id="UP000321317"/>
    </source>
</evidence>
<sequence length="398" mass="46852">MSVTQSIMYLNDYAKSISQDESFKEFSHALFIFSEKIKNEKNINDKDIFTQELQKELLKNYESDEAYKEFFFTQAGALALEVDSNGDLDIKKYYENFKNAYKKFQEEERLKEESLQENQTNLENLSEEDKKEELINELFQNLDFNESYSTEKEDLNHQIASYENALLDEGFIEPLEEEFKEEAEEVKPSELIAFIKDEKQISYPFNREDTLKNASFMRGFRKELNALGTKELEEMISAMKAKNEALRKELDELKNKKEGLLRQLEGEMVANSNLSLAKDELEATKEEQMKEELDEVTYTKAGEEQRDNRLEIRSETNTQQNSQEEPLQEKENQSLNEKSNALLEEIAQKRAEADKMSESRANFMNDEMFEKEMKDEEESKQENQNSNENSQTNKIRKR</sequence>
<name>A0ABY3L354_9BACT</name>
<gene>
    <name evidence="3" type="ORF">FVD16_02725</name>
</gene>
<comment type="caution">
    <text evidence="3">The sequence shown here is derived from an EMBL/GenBank/DDBJ whole genome shotgun (WGS) entry which is preliminary data.</text>
</comment>
<feature type="compositionally biased region" description="Basic and acidic residues" evidence="2">
    <location>
        <begin position="301"/>
        <end position="314"/>
    </location>
</feature>
<proteinExistence type="predicted"/>
<protein>
    <submittedName>
        <fullName evidence="3">Uncharacterized protein</fullName>
    </submittedName>
</protein>
<evidence type="ECO:0000256" key="2">
    <source>
        <dbReference type="SAM" id="MobiDB-lite"/>
    </source>
</evidence>
<dbReference type="RefSeq" id="WP_147734484.1">
    <property type="nucleotide sequence ID" value="NZ_JANKHQ010000038.1"/>
</dbReference>
<feature type="compositionally biased region" description="Polar residues" evidence="2">
    <location>
        <begin position="315"/>
        <end position="325"/>
    </location>
</feature>
<feature type="coiled-coil region" evidence="1">
    <location>
        <begin position="108"/>
        <end position="165"/>
    </location>
</feature>
<feature type="region of interest" description="Disordered" evidence="2">
    <location>
        <begin position="283"/>
        <end position="398"/>
    </location>
</feature>
<dbReference type="Proteomes" id="UP000321317">
    <property type="component" value="Unassembled WGS sequence"/>
</dbReference>
<evidence type="ECO:0000313" key="3">
    <source>
        <dbReference type="EMBL" id="TXK58663.1"/>
    </source>
</evidence>
<organism evidence="3 4">
    <name type="scientific">Campylobacter helveticus</name>
    <dbReference type="NCBI Taxonomy" id="28898"/>
    <lineage>
        <taxon>Bacteria</taxon>
        <taxon>Pseudomonadati</taxon>
        <taxon>Campylobacterota</taxon>
        <taxon>Epsilonproteobacteria</taxon>
        <taxon>Campylobacterales</taxon>
        <taxon>Campylobacteraceae</taxon>
        <taxon>Campylobacter</taxon>
    </lineage>
</organism>